<proteinExistence type="predicted"/>
<accession>A0AAV5B7D2</accession>
<organism evidence="2 3">
    <name type="scientific">Granulimonas faecalis</name>
    <dbReference type="NCBI Taxonomy" id="2894155"/>
    <lineage>
        <taxon>Bacteria</taxon>
        <taxon>Bacillati</taxon>
        <taxon>Actinomycetota</taxon>
        <taxon>Coriobacteriia</taxon>
        <taxon>Coriobacteriales</taxon>
        <taxon>Kribbibacteriaceae</taxon>
        <taxon>Granulimonas</taxon>
    </lineage>
</organism>
<comment type="caution">
    <text evidence="2">The sequence shown here is derived from an EMBL/GenBank/DDBJ whole genome shotgun (WGS) entry which is preliminary data.</text>
</comment>
<evidence type="ECO:0000313" key="2">
    <source>
        <dbReference type="EMBL" id="GJM56214.1"/>
    </source>
</evidence>
<feature type="region of interest" description="Disordered" evidence="1">
    <location>
        <begin position="1"/>
        <end position="38"/>
    </location>
</feature>
<feature type="compositionally biased region" description="Basic and acidic residues" evidence="1">
    <location>
        <begin position="120"/>
        <end position="130"/>
    </location>
</feature>
<dbReference type="AlphaFoldDB" id="A0AAV5B7D2"/>
<gene>
    <name evidence="2" type="ORF">ATOP_18690</name>
</gene>
<evidence type="ECO:0000256" key="1">
    <source>
        <dbReference type="SAM" id="MobiDB-lite"/>
    </source>
</evidence>
<feature type="region of interest" description="Disordered" evidence="1">
    <location>
        <begin position="105"/>
        <end position="130"/>
    </location>
</feature>
<feature type="compositionally biased region" description="Low complexity" evidence="1">
    <location>
        <begin position="19"/>
        <end position="28"/>
    </location>
</feature>
<evidence type="ECO:0000313" key="3">
    <source>
        <dbReference type="Proteomes" id="UP001055025"/>
    </source>
</evidence>
<name>A0AAV5B7D2_9ACTN</name>
<feature type="region of interest" description="Disordered" evidence="1">
    <location>
        <begin position="217"/>
        <end position="252"/>
    </location>
</feature>
<sequence length="252" mass="27081">MEQILAGAGPLGGGDEGARAPVGALRGRLPGRPRGNRKAALQERVAALVSTVGALEEALAEERRRLEESEDDRRRAKARLMALLKDARADSAAARKEAADLKERLKEAEAAAPGVAGEGRGTDEERARSEALEAVVGRLEGEVSGRDDEIRRLKARLAALEASRAREQEAARGETSMVVSEMASVPRTLDDVLTLAERAWPERLLVLESAHDAARAWSGRDLDRPWTGPGGPSAPWRSASGPCTSWRHRPTP</sequence>
<reference evidence="2" key="1">
    <citation type="journal article" date="2022" name="Int. J. Syst. Evol. Microbiol.">
        <title>Granulimonas faecalis gen. nov., sp. nov., and Leptogranulimonas caecicola gen. nov., sp. nov., novel lactate-producing Atopobiaceae bacteria isolated from mouse intestines, and an emended description of the family Atopobiaceae.</title>
        <authorList>
            <person name="Morinaga K."/>
            <person name="Kusada H."/>
            <person name="Sakamoto S."/>
            <person name="Murakami T."/>
            <person name="Toyoda A."/>
            <person name="Mori H."/>
            <person name="Meng X.Y."/>
            <person name="Takashino M."/>
            <person name="Murotomi K."/>
            <person name="Tamaki H."/>
        </authorList>
    </citation>
    <scope>NUCLEOTIDE SEQUENCE</scope>
    <source>
        <strain evidence="2">OPF53</strain>
    </source>
</reference>
<protein>
    <submittedName>
        <fullName evidence="2">Uncharacterized protein</fullName>
    </submittedName>
</protein>
<dbReference type="RefSeq" id="WP_265591101.1">
    <property type="nucleotide sequence ID" value="NZ_BQKC01000002.1"/>
</dbReference>
<dbReference type="EMBL" id="BQKC01000002">
    <property type="protein sequence ID" value="GJM56214.1"/>
    <property type="molecule type" value="Genomic_DNA"/>
</dbReference>
<dbReference type="Proteomes" id="UP001055025">
    <property type="component" value="Unassembled WGS sequence"/>
</dbReference>
<keyword evidence="3" id="KW-1185">Reference proteome</keyword>